<evidence type="ECO:0008006" key="5">
    <source>
        <dbReference type="Google" id="ProtNLM"/>
    </source>
</evidence>
<protein>
    <recommendedName>
        <fullName evidence="5">Lipoprotein</fullName>
    </recommendedName>
</protein>
<dbReference type="EMBL" id="CP002665">
    <property type="protein sequence ID" value="AEI13549.1"/>
    <property type="molecule type" value="Genomic_DNA"/>
</dbReference>
<name>F8A762_CELGA</name>
<keyword evidence="4" id="KW-1185">Reference proteome</keyword>
<evidence type="ECO:0000313" key="3">
    <source>
        <dbReference type="EMBL" id="AEI13549.1"/>
    </source>
</evidence>
<gene>
    <name evidence="3" type="ordered locus">Celgi_3057</name>
</gene>
<dbReference type="HOGENOM" id="CLU_1040887_0_0_11"/>
<dbReference type="AlphaFoldDB" id="F8A762"/>
<reference evidence="4" key="1">
    <citation type="submission" date="2011-04" db="EMBL/GenBank/DDBJ databases">
        <title>Complete sequence of Cellvibrio gilvus ATCC 13127.</title>
        <authorList>
            <person name="Lucas S."/>
            <person name="Han J."/>
            <person name="Lapidus A."/>
            <person name="Cheng J.-F."/>
            <person name="Goodwin L."/>
            <person name="Pitluck S."/>
            <person name="Peters L."/>
            <person name="Munk A."/>
            <person name="Detter J.C."/>
            <person name="Han C."/>
            <person name="Tapia R."/>
            <person name="Land M."/>
            <person name="Hauser L."/>
            <person name="Kyrpides N."/>
            <person name="Ivanova N."/>
            <person name="Ovchinnikova G."/>
            <person name="Pagani I."/>
            <person name="Mead D."/>
            <person name="Brumm P."/>
            <person name="Woyke T."/>
        </authorList>
    </citation>
    <scope>NUCLEOTIDE SEQUENCE [LARGE SCALE GENOMIC DNA]</scope>
    <source>
        <strain evidence="4">ATCC 13127 / NRRL B-14078</strain>
    </source>
</reference>
<evidence type="ECO:0000256" key="2">
    <source>
        <dbReference type="SAM" id="SignalP"/>
    </source>
</evidence>
<evidence type="ECO:0000256" key="1">
    <source>
        <dbReference type="SAM" id="MobiDB-lite"/>
    </source>
</evidence>
<dbReference type="InterPro" id="IPR029046">
    <property type="entry name" value="LolA/LolB/LppX"/>
</dbReference>
<organism evidence="3 4">
    <name type="scientific">Cellulomonas gilvus (strain ATCC 13127 / NRRL B-14078)</name>
    <name type="common">Cellvibrio gilvus</name>
    <dbReference type="NCBI Taxonomy" id="593907"/>
    <lineage>
        <taxon>Bacteria</taxon>
        <taxon>Bacillati</taxon>
        <taxon>Actinomycetota</taxon>
        <taxon>Actinomycetes</taxon>
        <taxon>Micrococcales</taxon>
        <taxon>Cellulomonadaceae</taxon>
        <taxon>Cellulomonas</taxon>
    </lineage>
</organism>
<dbReference type="Proteomes" id="UP000000485">
    <property type="component" value="Chromosome"/>
</dbReference>
<dbReference type="RefSeq" id="WP_013885066.1">
    <property type="nucleotide sequence ID" value="NC_015671.1"/>
</dbReference>
<feature type="compositionally biased region" description="Low complexity" evidence="1">
    <location>
        <begin position="27"/>
        <end position="38"/>
    </location>
</feature>
<evidence type="ECO:0000313" key="4">
    <source>
        <dbReference type="Proteomes" id="UP000000485"/>
    </source>
</evidence>
<keyword evidence="2" id="KW-0732">Signal</keyword>
<feature type="signal peptide" evidence="2">
    <location>
        <begin position="1"/>
        <end position="24"/>
    </location>
</feature>
<dbReference type="eggNOG" id="ENOG50333DA">
    <property type="taxonomic scope" value="Bacteria"/>
</dbReference>
<feature type="region of interest" description="Disordered" evidence="1">
    <location>
        <begin position="27"/>
        <end position="62"/>
    </location>
</feature>
<feature type="chain" id="PRO_5038652546" description="Lipoprotein" evidence="2">
    <location>
        <begin position="25"/>
        <end position="285"/>
    </location>
</feature>
<dbReference type="SUPFAM" id="SSF89392">
    <property type="entry name" value="Prokaryotic lipoproteins and lipoprotein localization factors"/>
    <property type="match status" value="1"/>
</dbReference>
<dbReference type="STRING" id="593907.Celgi_3057"/>
<accession>F8A762</accession>
<sequence precursor="true">MRAIHRIVSAGAAAALALTLTACGGSDDTTPDDAPSSGGAVATEPADDETSEAPEPSGDELTAENFADVLAASVADGVSYRMTMEMTSDNADVSSTSEAEVEMLDGSPAMRMTSTSMGIETETILLDGVYYMNLGEMTGGKFLKIDASDPDNPFAESVQGLDDAADPAKSIEAFKDSIESLEKVGEEDVDGVPTTHYRLVVDSSAMSEQLAGLTGGEGTAPSLPATFDYDIWVDGDNRLAKMETEVMGSTVVTTYSDWNDSSIKVTAPSADEITTEDPFASLGGS</sequence>
<dbReference type="PROSITE" id="PS51257">
    <property type="entry name" value="PROKAR_LIPOPROTEIN"/>
    <property type="match status" value="1"/>
</dbReference>
<proteinExistence type="predicted"/>
<dbReference type="Gene3D" id="2.50.20.20">
    <property type="match status" value="1"/>
</dbReference>
<feature type="compositionally biased region" description="Acidic residues" evidence="1">
    <location>
        <begin position="45"/>
        <end position="62"/>
    </location>
</feature>
<dbReference type="OrthoDB" id="3781094at2"/>
<dbReference type="KEGG" id="cga:Celgi_3057"/>